<dbReference type="Pfam" id="PF13424">
    <property type="entry name" value="TPR_12"/>
    <property type="match status" value="1"/>
</dbReference>
<comment type="caution">
    <text evidence="3">The sequence shown here is derived from an EMBL/GenBank/DDBJ whole genome shotgun (WGS) entry which is preliminary data.</text>
</comment>
<dbReference type="InterPro" id="IPR000160">
    <property type="entry name" value="GGDEF_dom"/>
</dbReference>
<proteinExistence type="predicted"/>
<dbReference type="Gene3D" id="1.25.40.10">
    <property type="entry name" value="Tetratricopeptide repeat domain"/>
    <property type="match status" value="1"/>
</dbReference>
<dbReference type="SUPFAM" id="SSF55073">
    <property type="entry name" value="Nucleotide cyclase"/>
    <property type="match status" value="1"/>
</dbReference>
<keyword evidence="4" id="KW-1185">Reference proteome</keyword>
<organism evidence="3 4">
    <name type="scientific">Deinococcus navajonensis</name>
    <dbReference type="NCBI Taxonomy" id="309884"/>
    <lineage>
        <taxon>Bacteria</taxon>
        <taxon>Thermotogati</taxon>
        <taxon>Deinococcota</taxon>
        <taxon>Deinococci</taxon>
        <taxon>Deinococcales</taxon>
        <taxon>Deinococcaceae</taxon>
        <taxon>Deinococcus</taxon>
    </lineage>
</organism>
<reference evidence="4" key="1">
    <citation type="journal article" date="2019" name="Int. J. Syst. Evol. Microbiol.">
        <title>The Global Catalogue of Microorganisms (GCM) 10K type strain sequencing project: providing services to taxonomists for standard genome sequencing and annotation.</title>
        <authorList>
            <consortium name="The Broad Institute Genomics Platform"/>
            <consortium name="The Broad Institute Genome Sequencing Center for Infectious Disease"/>
            <person name="Wu L."/>
            <person name="Ma J."/>
        </authorList>
    </citation>
    <scope>NUCLEOTIDE SEQUENCE [LARGE SCALE GENOMIC DNA]</scope>
    <source>
        <strain evidence="4">CCUG 56029</strain>
    </source>
</reference>
<dbReference type="Pfam" id="PF13374">
    <property type="entry name" value="TPR_10"/>
    <property type="match status" value="1"/>
</dbReference>
<dbReference type="InterPro" id="IPR019734">
    <property type="entry name" value="TPR_rpt"/>
</dbReference>
<dbReference type="Pfam" id="PF00990">
    <property type="entry name" value="GGDEF"/>
    <property type="match status" value="1"/>
</dbReference>
<name>A0ABV8XSE0_9DEIO</name>
<feature type="repeat" description="TPR" evidence="1">
    <location>
        <begin position="214"/>
        <end position="247"/>
    </location>
</feature>
<dbReference type="NCBIfam" id="TIGR00254">
    <property type="entry name" value="GGDEF"/>
    <property type="match status" value="1"/>
</dbReference>
<dbReference type="SUPFAM" id="SSF48452">
    <property type="entry name" value="TPR-like"/>
    <property type="match status" value="2"/>
</dbReference>
<dbReference type="PANTHER" id="PTHR10098:SF108">
    <property type="entry name" value="TETRATRICOPEPTIDE REPEAT PROTEIN 28"/>
    <property type="match status" value="1"/>
</dbReference>
<dbReference type="PROSITE" id="PS50887">
    <property type="entry name" value="GGDEF"/>
    <property type="match status" value="1"/>
</dbReference>
<dbReference type="Gene3D" id="3.30.70.270">
    <property type="match status" value="1"/>
</dbReference>
<keyword evidence="1" id="KW-0802">TPR repeat</keyword>
<dbReference type="SMART" id="SM00028">
    <property type="entry name" value="TPR"/>
    <property type="match status" value="5"/>
</dbReference>
<dbReference type="InterPro" id="IPR011990">
    <property type="entry name" value="TPR-like_helical_dom_sf"/>
</dbReference>
<dbReference type="Proteomes" id="UP001595998">
    <property type="component" value="Unassembled WGS sequence"/>
</dbReference>
<evidence type="ECO:0000259" key="2">
    <source>
        <dbReference type="PROSITE" id="PS50887"/>
    </source>
</evidence>
<feature type="domain" description="GGDEF" evidence="2">
    <location>
        <begin position="457"/>
        <end position="588"/>
    </location>
</feature>
<dbReference type="RefSeq" id="WP_380040516.1">
    <property type="nucleotide sequence ID" value="NZ_JBHSEH010000020.1"/>
</dbReference>
<evidence type="ECO:0000256" key="1">
    <source>
        <dbReference type="PROSITE-ProRule" id="PRU00339"/>
    </source>
</evidence>
<sequence length="588" mass="64524">MLDLPPELSQYETRLPQHRDAQRVDAMLNLAETDESGQDQLLLAVHARTLALELADEARAARSELRLAGLLEGSWALEYARAARIRFGQLKDVPSEVRSALREAELLHDQPAEALTLCLVAAALAQEAGLPALAAQAWRRAGDLSRQMGGDTEAVEAYERALASAETPGPHVTDLPVLLALGALHIKAQRLEQALEVYRTAGRLAHQAGTVEQADALGGLGTAYGLQGDHERALKFLDKAAQLAAQREDHRRQTRYLNLMASAQDKLGDAAQARSLYEDSLAVARSAGLADVQAMTLLNLAEHSLRQDRPQEAEALLHEVLTLCRQAQLSSAERRAHGLMVSLARVRQDPATALTHQETSARLEHAALTSRHRRQVQLHKAMWQAEFELGTRRERLEADQRLQAALDETLERITELHAQADSWRDTSMFDAVSGARSRRFGTEQLELNFKRSLRAKTALSLAVVGVDLALDDPEGSAELQTDGVIRTVANLIGQTIRATDTVARFDARKFLVIFPETDVAGATLTLNRVLEALKAHDWEAQGLSAPASVSVGLASRGFLQWSQLLLEAADEEYYRARRSGNYILSVAE</sequence>
<dbReference type="InterPro" id="IPR029787">
    <property type="entry name" value="Nucleotide_cyclase"/>
</dbReference>
<protein>
    <submittedName>
        <fullName evidence="3">Tetratricopeptide repeat protein</fullName>
    </submittedName>
</protein>
<dbReference type="SMART" id="SM00267">
    <property type="entry name" value="GGDEF"/>
    <property type="match status" value="1"/>
</dbReference>
<dbReference type="PROSITE" id="PS50005">
    <property type="entry name" value="TPR"/>
    <property type="match status" value="2"/>
</dbReference>
<gene>
    <name evidence="3" type="ORF">ACFOZ9_13550</name>
</gene>
<dbReference type="PANTHER" id="PTHR10098">
    <property type="entry name" value="RAPSYN-RELATED"/>
    <property type="match status" value="1"/>
</dbReference>
<evidence type="ECO:0000313" key="4">
    <source>
        <dbReference type="Proteomes" id="UP001595998"/>
    </source>
</evidence>
<feature type="repeat" description="TPR" evidence="1">
    <location>
        <begin position="135"/>
        <end position="168"/>
    </location>
</feature>
<dbReference type="EMBL" id="JBHSEH010000020">
    <property type="protein sequence ID" value="MFC4427235.1"/>
    <property type="molecule type" value="Genomic_DNA"/>
</dbReference>
<dbReference type="InterPro" id="IPR043128">
    <property type="entry name" value="Rev_trsase/Diguanyl_cyclase"/>
</dbReference>
<accession>A0ABV8XSE0</accession>
<evidence type="ECO:0000313" key="3">
    <source>
        <dbReference type="EMBL" id="MFC4427235.1"/>
    </source>
</evidence>